<dbReference type="RefSeq" id="WP_013484832.1">
    <property type="nucleotide sequence ID" value="NC_014828.1"/>
</dbReference>
<dbReference type="Gene3D" id="3.20.20.80">
    <property type="entry name" value="Glycosidases"/>
    <property type="match status" value="1"/>
</dbReference>
<evidence type="ECO:0000313" key="2">
    <source>
        <dbReference type="Proteomes" id="UP000001551"/>
    </source>
</evidence>
<dbReference type="Proteomes" id="UP000001551">
    <property type="component" value="Chromosome"/>
</dbReference>
<dbReference type="eggNOG" id="COG2730">
    <property type="taxonomic scope" value="Bacteria"/>
</dbReference>
<dbReference type="EMBL" id="CP002400">
    <property type="protein sequence ID" value="ADU26468.1"/>
    <property type="molecule type" value="Genomic_DNA"/>
</dbReference>
<dbReference type="InterPro" id="IPR017853">
    <property type="entry name" value="GH"/>
</dbReference>
<accession>E6U3H6</accession>
<keyword evidence="2" id="KW-1185">Reference proteome</keyword>
<dbReference type="SUPFAM" id="SSF51445">
    <property type="entry name" value="(Trans)glycosidases"/>
    <property type="match status" value="1"/>
</dbReference>
<gene>
    <name evidence="1" type="ordered locus">Ethha_0908</name>
</gene>
<dbReference type="AlphaFoldDB" id="E6U3H6"/>
<sequence>MEFIYGVTFLPFGRRGTLQGKEAYKSLRLMKEGTAATHVIFAPAGIQQTPQSENIDFSGPHTFSDEELCGMISYAQLMGLQVILKPTVNCANGVWRAHINFFDNEVPCEPKWRNWFASHEAFQLHYAALAEKTGCVMFITGCEMVMAQRREAEWRDLIAKVKQVYSGPVSYNTDKYQEDQVRWWDCVDVISSSGYYPFESWGNELDRIETVVKQYRKPFFFAEAGCMSIHGSGSVPNDWSVRGAPDMEEQARWFQEMFMHTDRCPWMQGFGMWEWPARLYSSADAAEDISYCFYAKPAERAIAAYYAAKSGRASSEWQPGPNRG</sequence>
<reference evidence="1 2" key="1">
    <citation type="submission" date="2010-12" db="EMBL/GenBank/DDBJ databases">
        <title>Complete sequence of Ethanoligenens harbinense YUAN-3.</title>
        <authorList>
            <person name="Lucas S."/>
            <person name="Copeland A."/>
            <person name="Lapidus A."/>
            <person name="Cheng J.-F."/>
            <person name="Bruce D."/>
            <person name="Goodwin L."/>
            <person name="Pitluck S."/>
            <person name="Chertkov O."/>
            <person name="Misra M."/>
            <person name="Detter J.C."/>
            <person name="Han C."/>
            <person name="Tapia R."/>
            <person name="Land M."/>
            <person name="Hauser L."/>
            <person name="Jeffries C."/>
            <person name="Kyrpides N."/>
            <person name="Ivanova N."/>
            <person name="Mikhailova N."/>
            <person name="Wang A."/>
            <person name="Mouttaki H."/>
            <person name="He Z."/>
            <person name="Zhou J."/>
            <person name="Hemme C.L."/>
            <person name="Woyke T."/>
        </authorList>
    </citation>
    <scope>NUCLEOTIDE SEQUENCE [LARGE SCALE GENOMIC DNA]</scope>
    <source>
        <strain evidence="2">DSM 18485 / JCM 12961 / CGMCC 1.5033 / YUAN-3</strain>
    </source>
</reference>
<dbReference type="STRING" id="663278.Ethha_0908"/>
<protein>
    <recommendedName>
        <fullName evidence="3">1,4-beta-xylanase</fullName>
    </recommendedName>
</protein>
<evidence type="ECO:0000313" key="1">
    <source>
        <dbReference type="EMBL" id="ADU26468.1"/>
    </source>
</evidence>
<dbReference type="InterPro" id="IPR055151">
    <property type="entry name" value="GH113"/>
</dbReference>
<evidence type="ECO:0008006" key="3">
    <source>
        <dbReference type="Google" id="ProtNLM"/>
    </source>
</evidence>
<dbReference type="HOGENOM" id="CLU_074032_0_0_9"/>
<name>E6U3H6_ETHHY</name>
<organism evidence="1 2">
    <name type="scientific">Ethanoligenens harbinense (strain DSM 18485 / JCM 12961 / CGMCC 1.5033 / YUAN-3)</name>
    <dbReference type="NCBI Taxonomy" id="663278"/>
    <lineage>
        <taxon>Bacteria</taxon>
        <taxon>Bacillati</taxon>
        <taxon>Bacillota</taxon>
        <taxon>Clostridia</taxon>
        <taxon>Eubacteriales</taxon>
        <taxon>Oscillospiraceae</taxon>
        <taxon>Ethanoligenens</taxon>
    </lineage>
</organism>
<dbReference type="Pfam" id="PF22612">
    <property type="entry name" value="GH113"/>
    <property type="match status" value="1"/>
</dbReference>
<proteinExistence type="predicted"/>
<dbReference type="KEGG" id="eha:Ethha_0908"/>